<name>A0A0D7A8C2_9AGAR</name>
<proteinExistence type="predicted"/>
<dbReference type="AlphaFoldDB" id="A0A0D7A8C2"/>
<organism evidence="1 2">
    <name type="scientific">Fistulina hepatica ATCC 64428</name>
    <dbReference type="NCBI Taxonomy" id="1128425"/>
    <lineage>
        <taxon>Eukaryota</taxon>
        <taxon>Fungi</taxon>
        <taxon>Dikarya</taxon>
        <taxon>Basidiomycota</taxon>
        <taxon>Agaricomycotina</taxon>
        <taxon>Agaricomycetes</taxon>
        <taxon>Agaricomycetidae</taxon>
        <taxon>Agaricales</taxon>
        <taxon>Fistulinaceae</taxon>
        <taxon>Fistulina</taxon>
    </lineage>
</organism>
<evidence type="ECO:0008006" key="3">
    <source>
        <dbReference type="Google" id="ProtNLM"/>
    </source>
</evidence>
<sequence>MSSEPKLGVLQLNTAFYRPPGDVGNPASFNVPTVIRVVESANRSNVVTGGKAGQATIIDDFAKEAANMMKEENCVAFVTSCGFLAASHRELAAKIQAPMGTSALLQVPWLRQLYGGGPETVGVLTFSAENLGPDHFAGIDIEGDLPPIKGMPHNCAFRRWILCEEEYDEKASEQDVVQVAKELVAENPGMKAIVFECTNMPPHTEAVKKATGLPVWSVITLGEWMYHAANPRAYHPTHI</sequence>
<dbReference type="EMBL" id="KN882016">
    <property type="protein sequence ID" value="KIY47043.1"/>
    <property type="molecule type" value="Genomic_DNA"/>
</dbReference>
<evidence type="ECO:0000313" key="1">
    <source>
        <dbReference type="EMBL" id="KIY47043.1"/>
    </source>
</evidence>
<gene>
    <name evidence="1" type="ORF">FISHEDRAFT_66216</name>
</gene>
<keyword evidence="2" id="KW-1185">Reference proteome</keyword>
<evidence type="ECO:0000313" key="2">
    <source>
        <dbReference type="Proteomes" id="UP000054144"/>
    </source>
</evidence>
<dbReference type="Proteomes" id="UP000054144">
    <property type="component" value="Unassembled WGS sequence"/>
</dbReference>
<reference evidence="1 2" key="1">
    <citation type="journal article" date="2015" name="Fungal Genet. Biol.">
        <title>Evolution of novel wood decay mechanisms in Agaricales revealed by the genome sequences of Fistulina hepatica and Cylindrobasidium torrendii.</title>
        <authorList>
            <person name="Floudas D."/>
            <person name="Held B.W."/>
            <person name="Riley R."/>
            <person name="Nagy L.G."/>
            <person name="Koehler G."/>
            <person name="Ransdell A.S."/>
            <person name="Younus H."/>
            <person name="Chow J."/>
            <person name="Chiniquy J."/>
            <person name="Lipzen A."/>
            <person name="Tritt A."/>
            <person name="Sun H."/>
            <person name="Haridas S."/>
            <person name="LaButti K."/>
            <person name="Ohm R.A."/>
            <person name="Kues U."/>
            <person name="Blanchette R.A."/>
            <person name="Grigoriev I.V."/>
            <person name="Minto R.E."/>
            <person name="Hibbett D.S."/>
        </authorList>
    </citation>
    <scope>NUCLEOTIDE SEQUENCE [LARGE SCALE GENOMIC DNA]</scope>
    <source>
        <strain evidence="1 2">ATCC 64428</strain>
    </source>
</reference>
<protein>
    <recommendedName>
        <fullName evidence="3">Aspartate/glutamate racemase family protein</fullName>
    </recommendedName>
</protein>
<dbReference type="OrthoDB" id="412093at2759"/>
<dbReference type="GO" id="GO:0016855">
    <property type="term" value="F:racemase and epimerase activity, acting on amino acids and derivatives"/>
    <property type="evidence" value="ECO:0007669"/>
    <property type="project" value="InterPro"/>
</dbReference>
<accession>A0A0D7A8C2</accession>
<dbReference type="InterPro" id="IPR001920">
    <property type="entry name" value="Asp/Glu_race"/>
</dbReference>
<dbReference type="Gene3D" id="3.40.50.1860">
    <property type="match status" value="1"/>
</dbReference>